<dbReference type="RefSeq" id="WP_311331812.1">
    <property type="nucleotide sequence ID" value="NZ_JAVRHZ010000001.1"/>
</dbReference>
<evidence type="ECO:0008006" key="4">
    <source>
        <dbReference type="Google" id="ProtNLM"/>
    </source>
</evidence>
<accession>A0ABU2Y9K0</accession>
<organism evidence="2 3">
    <name type="scientific">Patiriisocius hiemis</name>
    <dbReference type="NCBI Taxonomy" id="3075604"/>
    <lineage>
        <taxon>Bacteria</taxon>
        <taxon>Pseudomonadati</taxon>
        <taxon>Bacteroidota</taxon>
        <taxon>Flavobacteriia</taxon>
        <taxon>Flavobacteriales</taxon>
        <taxon>Flavobacteriaceae</taxon>
        <taxon>Patiriisocius</taxon>
    </lineage>
</organism>
<proteinExistence type="predicted"/>
<protein>
    <recommendedName>
        <fullName evidence="4">Adenylosuccinate synthetase</fullName>
    </recommendedName>
</protein>
<dbReference type="Proteomes" id="UP001254488">
    <property type="component" value="Unassembled WGS sequence"/>
</dbReference>
<evidence type="ECO:0000313" key="2">
    <source>
        <dbReference type="EMBL" id="MDT0554855.1"/>
    </source>
</evidence>
<keyword evidence="1" id="KW-0812">Transmembrane</keyword>
<gene>
    <name evidence="2" type="ORF">RM538_02500</name>
</gene>
<evidence type="ECO:0000313" key="3">
    <source>
        <dbReference type="Proteomes" id="UP001254488"/>
    </source>
</evidence>
<evidence type="ECO:0000256" key="1">
    <source>
        <dbReference type="SAM" id="Phobius"/>
    </source>
</evidence>
<comment type="caution">
    <text evidence="2">The sequence shown here is derived from an EMBL/GenBank/DDBJ whole genome shotgun (WGS) entry which is preliminary data.</text>
</comment>
<sequence>MKYSKIIFIVFIFFGINSVAQIPSEVPHPDTNRPIDMDNTTDIIIYIVLPILILLLYFFVKRFKRSKK</sequence>
<name>A0ABU2Y9K0_9FLAO</name>
<keyword evidence="1" id="KW-1133">Transmembrane helix</keyword>
<keyword evidence="3" id="KW-1185">Reference proteome</keyword>
<reference evidence="2 3" key="1">
    <citation type="submission" date="2023-09" db="EMBL/GenBank/DDBJ databases">
        <authorList>
            <person name="Rey-Velasco X."/>
        </authorList>
    </citation>
    <scope>NUCLEOTIDE SEQUENCE [LARGE SCALE GENOMIC DNA]</scope>
    <source>
        <strain evidence="2 3">W242</strain>
    </source>
</reference>
<feature type="transmembrane region" description="Helical" evidence="1">
    <location>
        <begin position="44"/>
        <end position="60"/>
    </location>
</feature>
<keyword evidence="1" id="KW-0472">Membrane</keyword>
<dbReference type="EMBL" id="JAVRHZ010000001">
    <property type="protein sequence ID" value="MDT0554855.1"/>
    <property type="molecule type" value="Genomic_DNA"/>
</dbReference>